<dbReference type="InterPro" id="IPR050417">
    <property type="entry name" value="Sugar_Epim/Isomerase"/>
</dbReference>
<accession>A0AAU7CTX9</accession>
<evidence type="ECO:0000313" key="3">
    <source>
        <dbReference type="EMBL" id="XBH08819.1"/>
    </source>
</evidence>
<dbReference type="InterPro" id="IPR036237">
    <property type="entry name" value="Xyl_isomerase-like_sf"/>
</dbReference>
<dbReference type="RefSeq" id="WP_348266329.1">
    <property type="nucleotide sequence ID" value="NZ_CP121194.1"/>
</dbReference>
<sequence>MSTLSRRRLIQGTVAGTVLTYASQSAFSQGDAPVQRKGRIRQSVCRWCYQKTSVEDLCAYSAHIGLKAVDLLNPDEYEIPRRYGLVCSMGYAGGGDIANALNRVENHAKIEAAFRQNIPLAAKAGVPNVITFSGNRRGMSDEEGARNTVLGLNRLKKIAEDNNVTICVELLNSKVNHKDYMCDHTAWGVNVMQQVNSTHVKLLYDAYHMQIMEGDLIRTIQENIQWIGHFHTGGVPGRHELDDTQEVQWDGLMRGILATGFNGYVAHEFQPTRDPFTSLRQAVDLCDV</sequence>
<protein>
    <submittedName>
        <fullName evidence="3">TIM barrel protein</fullName>
    </submittedName>
</protein>
<dbReference type="EMBL" id="CP121194">
    <property type="protein sequence ID" value="XBH08819.1"/>
    <property type="molecule type" value="Genomic_DNA"/>
</dbReference>
<dbReference type="PANTHER" id="PTHR43489:SF3">
    <property type="entry name" value="XYLOSE ISOMERASE DOMAIN PROTEIN TIM BARREL"/>
    <property type="match status" value="1"/>
</dbReference>
<gene>
    <name evidence="3" type="ORF">P4G45_09955</name>
    <name evidence="4" type="ORF">P8936_09980</name>
</gene>
<evidence type="ECO:0000259" key="2">
    <source>
        <dbReference type="Pfam" id="PF01261"/>
    </source>
</evidence>
<dbReference type="GO" id="GO:0016853">
    <property type="term" value="F:isomerase activity"/>
    <property type="evidence" value="ECO:0007669"/>
    <property type="project" value="UniProtKB-KW"/>
</dbReference>
<organism evidence="3">
    <name type="scientific">Edaphobacter paludis</name>
    <dbReference type="NCBI Taxonomy" id="3035702"/>
    <lineage>
        <taxon>Bacteria</taxon>
        <taxon>Pseudomonadati</taxon>
        <taxon>Acidobacteriota</taxon>
        <taxon>Terriglobia</taxon>
        <taxon>Terriglobales</taxon>
        <taxon>Acidobacteriaceae</taxon>
        <taxon>Edaphobacter</taxon>
    </lineage>
</organism>
<dbReference type="InterPro" id="IPR013022">
    <property type="entry name" value="Xyl_isomerase-like_TIM-brl"/>
</dbReference>
<dbReference type="KEGG" id="epl:P4G45_09955"/>
<dbReference type="AlphaFoldDB" id="A0AAU7CTX9"/>
<feature type="domain" description="Xylose isomerase-like TIM barrel" evidence="2">
    <location>
        <begin position="107"/>
        <end position="281"/>
    </location>
</feature>
<dbReference type="SUPFAM" id="SSF51658">
    <property type="entry name" value="Xylose isomerase-like"/>
    <property type="match status" value="1"/>
</dbReference>
<evidence type="ECO:0000313" key="4">
    <source>
        <dbReference type="EMBL" id="XBH12040.1"/>
    </source>
</evidence>
<dbReference type="PROSITE" id="PS51318">
    <property type="entry name" value="TAT"/>
    <property type="match status" value="1"/>
</dbReference>
<proteinExistence type="predicted"/>
<dbReference type="EMBL" id="CP121195">
    <property type="protein sequence ID" value="XBH12040.1"/>
    <property type="molecule type" value="Genomic_DNA"/>
</dbReference>
<reference evidence="3" key="1">
    <citation type="submission" date="2023-03" db="EMBL/GenBank/DDBJ databases">
        <title>Edaphobacter sp.</title>
        <authorList>
            <person name="Huber K.J."/>
            <person name="Papendorf J."/>
            <person name="Pilke C."/>
            <person name="Bunk B."/>
            <person name="Sproeer C."/>
            <person name="Pester M."/>
        </authorList>
    </citation>
    <scope>NUCLEOTIDE SEQUENCE</scope>
    <source>
        <strain evidence="3">DSM 109919</strain>
        <strain evidence="4">DSM 109920</strain>
    </source>
</reference>
<dbReference type="PANTHER" id="PTHR43489">
    <property type="entry name" value="ISOMERASE"/>
    <property type="match status" value="1"/>
</dbReference>
<evidence type="ECO:0000256" key="1">
    <source>
        <dbReference type="ARBA" id="ARBA00023235"/>
    </source>
</evidence>
<dbReference type="Gene3D" id="3.20.20.150">
    <property type="entry name" value="Divalent-metal-dependent TIM barrel enzymes"/>
    <property type="match status" value="1"/>
</dbReference>
<keyword evidence="1" id="KW-0413">Isomerase</keyword>
<dbReference type="InterPro" id="IPR006311">
    <property type="entry name" value="TAT_signal"/>
</dbReference>
<dbReference type="Pfam" id="PF01261">
    <property type="entry name" value="AP_endonuc_2"/>
    <property type="match status" value="1"/>
</dbReference>
<name>A0AAU7CTX9_9BACT</name>
<accession>A0AAU7D3C7</accession>